<feature type="domain" description="Acyl-CoA dehydrogenase/oxidase N-terminal" evidence="9">
    <location>
        <begin position="21"/>
        <end position="102"/>
    </location>
</feature>
<dbReference type="EMBL" id="CP045851">
    <property type="protein sequence ID" value="QGG94788.1"/>
    <property type="molecule type" value="Genomic_DNA"/>
</dbReference>
<dbReference type="InterPro" id="IPR009075">
    <property type="entry name" value="AcylCo_DH/oxidase_C"/>
</dbReference>
<dbReference type="Proteomes" id="UP000334019">
    <property type="component" value="Chromosome"/>
</dbReference>
<keyword evidence="4 6" id="KW-0274">FAD</keyword>
<dbReference type="InterPro" id="IPR009100">
    <property type="entry name" value="AcylCoA_DH/oxidase_NM_dom_sf"/>
</dbReference>
<keyword evidence="11" id="KW-1185">Reference proteome</keyword>
<dbReference type="PANTHER" id="PTHR43292:SF4">
    <property type="entry name" value="ACYL-COA DEHYDROGENASE FADE34"/>
    <property type="match status" value="1"/>
</dbReference>
<accession>A0A5Q2RD60</accession>
<dbReference type="Gene3D" id="1.20.140.10">
    <property type="entry name" value="Butyryl-CoA Dehydrogenase, subunit A, domain 3"/>
    <property type="match status" value="1"/>
</dbReference>
<dbReference type="GO" id="GO:0005886">
    <property type="term" value="C:plasma membrane"/>
    <property type="evidence" value="ECO:0007669"/>
    <property type="project" value="TreeGrafter"/>
</dbReference>
<comment type="similarity">
    <text evidence="2 6">Belongs to the acyl-CoA dehydrogenase family.</text>
</comment>
<dbReference type="SUPFAM" id="SSF47203">
    <property type="entry name" value="Acyl-CoA dehydrogenase C-terminal domain-like"/>
    <property type="match status" value="1"/>
</dbReference>
<proteinExistence type="inferred from homology"/>
<dbReference type="InterPro" id="IPR006091">
    <property type="entry name" value="Acyl-CoA_Oxase/DH_mid-dom"/>
</dbReference>
<evidence type="ECO:0000256" key="4">
    <source>
        <dbReference type="ARBA" id="ARBA00022827"/>
    </source>
</evidence>
<feature type="domain" description="Acyl-CoA oxidase/dehydrogenase middle" evidence="8">
    <location>
        <begin position="106"/>
        <end position="200"/>
    </location>
</feature>
<dbReference type="InterPro" id="IPR013786">
    <property type="entry name" value="AcylCoA_DH/ox_N"/>
</dbReference>
<dbReference type="RefSeq" id="WP_153758896.1">
    <property type="nucleotide sequence ID" value="NZ_CP045851.1"/>
</dbReference>
<name>A0A5Q2RD60_9ACTN</name>
<keyword evidence="3 6" id="KW-0285">Flavoprotein</keyword>
<dbReference type="GO" id="GO:0050660">
    <property type="term" value="F:flavin adenine dinucleotide binding"/>
    <property type="evidence" value="ECO:0007669"/>
    <property type="project" value="InterPro"/>
</dbReference>
<sequence>MDFDLPADDDPRRTEVRAWLAEHPSPTGRDLAEAGYVAPHWPRPYGLDADPITQIVIDDELARAGVVRPSNPIGVGWAGPTILHAGTEEQKARYLPPLLSGEEVWCQLFSEPGAGSDLASLSTRAERDGDEWIVNGQKIWTSLGHQATFGILIARTDPAAPKHQGISYFVCPMDLPGIEVRPIIEMTGGHTFNEVFFTDVRLPAGSLVGDEHRGWTLAKVTLGNERVSLSSGGALWGRGPVAEDLLDVVRAAGGTSDRVLRQELARLHIESEILRLIRLRTVTAAIKGEPPGPEASIRKVLADEHGQRIMGLAKDLSGPGGMLADRGPLGSDPALWHYGFLFSPALTVGGGTGEVQRNIISERVLGLPHDPDV</sequence>
<dbReference type="Pfam" id="PF02771">
    <property type="entry name" value="Acyl-CoA_dh_N"/>
    <property type="match status" value="1"/>
</dbReference>
<dbReference type="SUPFAM" id="SSF56645">
    <property type="entry name" value="Acyl-CoA dehydrogenase NM domain-like"/>
    <property type="match status" value="1"/>
</dbReference>
<evidence type="ECO:0000313" key="10">
    <source>
        <dbReference type="EMBL" id="QGG94788.1"/>
    </source>
</evidence>
<evidence type="ECO:0000313" key="11">
    <source>
        <dbReference type="Proteomes" id="UP000334019"/>
    </source>
</evidence>
<dbReference type="Pfam" id="PF02770">
    <property type="entry name" value="Acyl-CoA_dh_M"/>
    <property type="match status" value="1"/>
</dbReference>
<comment type="cofactor">
    <cofactor evidence="1 6">
        <name>FAD</name>
        <dbReference type="ChEBI" id="CHEBI:57692"/>
    </cofactor>
</comment>
<dbReference type="InterPro" id="IPR037069">
    <property type="entry name" value="AcylCoA_DH/ox_N_sf"/>
</dbReference>
<dbReference type="GO" id="GO:0016627">
    <property type="term" value="F:oxidoreductase activity, acting on the CH-CH group of donors"/>
    <property type="evidence" value="ECO:0007669"/>
    <property type="project" value="InterPro"/>
</dbReference>
<protein>
    <submittedName>
        <fullName evidence="10">Acyl-CoA dehydrogenase</fullName>
    </submittedName>
</protein>
<gene>
    <name evidence="10" type="ORF">GH723_06500</name>
</gene>
<evidence type="ECO:0000256" key="6">
    <source>
        <dbReference type="RuleBase" id="RU362125"/>
    </source>
</evidence>
<organism evidence="10 11">
    <name type="scientific">Actinomarinicola tropica</name>
    <dbReference type="NCBI Taxonomy" id="2789776"/>
    <lineage>
        <taxon>Bacteria</taxon>
        <taxon>Bacillati</taxon>
        <taxon>Actinomycetota</taxon>
        <taxon>Acidimicrobiia</taxon>
        <taxon>Acidimicrobiales</taxon>
        <taxon>Iamiaceae</taxon>
        <taxon>Actinomarinicola</taxon>
    </lineage>
</organism>
<dbReference type="InterPro" id="IPR036250">
    <property type="entry name" value="AcylCo_DH-like_C"/>
</dbReference>
<evidence type="ECO:0000259" key="7">
    <source>
        <dbReference type="Pfam" id="PF00441"/>
    </source>
</evidence>
<dbReference type="Gene3D" id="1.10.540.10">
    <property type="entry name" value="Acyl-CoA dehydrogenase/oxidase, N-terminal domain"/>
    <property type="match status" value="1"/>
</dbReference>
<dbReference type="Gene3D" id="2.40.110.10">
    <property type="entry name" value="Butyryl-CoA Dehydrogenase, subunit A, domain 2"/>
    <property type="match status" value="1"/>
</dbReference>
<evidence type="ECO:0000256" key="3">
    <source>
        <dbReference type="ARBA" id="ARBA00022630"/>
    </source>
</evidence>
<dbReference type="AlphaFoldDB" id="A0A5Q2RD60"/>
<dbReference type="Pfam" id="PF00441">
    <property type="entry name" value="Acyl-CoA_dh_1"/>
    <property type="match status" value="1"/>
</dbReference>
<evidence type="ECO:0000259" key="8">
    <source>
        <dbReference type="Pfam" id="PF02770"/>
    </source>
</evidence>
<feature type="domain" description="Acyl-CoA dehydrogenase/oxidase C-terminal" evidence="7">
    <location>
        <begin position="213"/>
        <end position="365"/>
    </location>
</feature>
<dbReference type="PANTHER" id="PTHR43292">
    <property type="entry name" value="ACYL-COA DEHYDROGENASE"/>
    <property type="match status" value="1"/>
</dbReference>
<dbReference type="InterPro" id="IPR052161">
    <property type="entry name" value="Mycobact_Acyl-CoA_DH"/>
</dbReference>
<evidence type="ECO:0000256" key="1">
    <source>
        <dbReference type="ARBA" id="ARBA00001974"/>
    </source>
</evidence>
<keyword evidence="5 6" id="KW-0560">Oxidoreductase</keyword>
<dbReference type="InterPro" id="IPR046373">
    <property type="entry name" value="Acyl-CoA_Oxase/DH_mid-dom_sf"/>
</dbReference>
<reference evidence="10 11" key="1">
    <citation type="submission" date="2019-11" db="EMBL/GenBank/DDBJ databases">
        <authorList>
            <person name="He Y."/>
        </authorList>
    </citation>
    <scope>NUCLEOTIDE SEQUENCE [LARGE SCALE GENOMIC DNA]</scope>
    <source>
        <strain evidence="10 11">SCSIO 58843</strain>
    </source>
</reference>
<evidence type="ECO:0000256" key="2">
    <source>
        <dbReference type="ARBA" id="ARBA00009347"/>
    </source>
</evidence>
<evidence type="ECO:0000259" key="9">
    <source>
        <dbReference type="Pfam" id="PF02771"/>
    </source>
</evidence>
<evidence type="ECO:0000256" key="5">
    <source>
        <dbReference type="ARBA" id="ARBA00023002"/>
    </source>
</evidence>
<dbReference type="KEGG" id="atq:GH723_06500"/>
<dbReference type="FunFam" id="2.40.110.10:FF:000011">
    <property type="entry name" value="Acyl-CoA dehydrogenase FadE34"/>
    <property type="match status" value="1"/>
</dbReference>